<reference evidence="3" key="1">
    <citation type="submission" date="2020-08" db="EMBL/GenBank/DDBJ databases">
        <title>Multicomponent nature underlies the extraordinary mechanical properties of spider dragline silk.</title>
        <authorList>
            <person name="Kono N."/>
            <person name="Nakamura H."/>
            <person name="Mori M."/>
            <person name="Yoshida Y."/>
            <person name="Ohtoshi R."/>
            <person name="Malay A.D."/>
            <person name="Moran D.A.P."/>
            <person name="Tomita M."/>
            <person name="Numata K."/>
            <person name="Arakawa K."/>
        </authorList>
    </citation>
    <scope>NUCLEOTIDE SEQUENCE</scope>
</reference>
<sequence>MTVQRYFHDILQPHVLPLVKRLPGAIFNKTILSLTRQVCQNTVFALLVPSLACPIPRFVSNRAYLVHWERRIGHPTSLNEVEARLQHIWNEMSQDIIQNMYALMSDRIASCIRARGRSTGSRAPSNSKFGLVVGKHKRNSIRTGPESVLANEAALARESKTNLTPQGGRRVYCPENISRDSHRENKRIQPMKLTKVGRIRVLTGEPRRGAPEGGSNLEPRIIPPPKKKKNNQCCTTETVSFNDVLLVVKGTWRSPYESRREPDCKLSLDSSENSTQGHFCCLHAMHALLQVADAGLSGLGLDFSRSQAVHFTVPYHFEQISFITRGSEEKSKTFAMVYPFTLTTNILNGHHFVSNQLLFDVHKDVRGPYGSRNNKDGVDVGVSYDGSWLRRGHKSKIGIGCDLLTVFVIDFEVMSKRFEEREQTQFALGEDSAEFHIWYEGHQDVCNATHVGSSGAMEVNAVVKLWERSESIGFQYTILLSDGDSKAFLELKKKDSVWK</sequence>
<organism evidence="3 4">
    <name type="scientific">Trichonephila clavipes</name>
    <name type="common">Golden silk orbweaver</name>
    <name type="synonym">Nephila clavipes</name>
    <dbReference type="NCBI Taxonomy" id="2585209"/>
    <lineage>
        <taxon>Eukaryota</taxon>
        <taxon>Metazoa</taxon>
        <taxon>Ecdysozoa</taxon>
        <taxon>Arthropoda</taxon>
        <taxon>Chelicerata</taxon>
        <taxon>Arachnida</taxon>
        <taxon>Araneae</taxon>
        <taxon>Araneomorphae</taxon>
        <taxon>Entelegynae</taxon>
        <taxon>Araneoidea</taxon>
        <taxon>Nephilidae</taxon>
        <taxon>Trichonephila</taxon>
    </lineage>
</organism>
<name>A0A8X6T1S0_TRICX</name>
<accession>A0A8X6T1S0</accession>
<comment type="caution">
    <text evidence="3">The sequence shown here is derived from an EMBL/GenBank/DDBJ whole genome shotgun (WGS) entry which is preliminary data.</text>
</comment>
<gene>
    <name evidence="3" type="primary">AVEN_206152_1</name>
    <name evidence="3" type="ORF">TNCV_3297191</name>
</gene>
<dbReference type="GO" id="GO:0003676">
    <property type="term" value="F:nucleic acid binding"/>
    <property type="evidence" value="ECO:0007669"/>
    <property type="project" value="InterPro"/>
</dbReference>
<proteinExistence type="predicted"/>
<dbReference type="AlphaFoldDB" id="A0A8X6T1S0"/>
<dbReference type="InterPro" id="IPR036397">
    <property type="entry name" value="RNaseH_sf"/>
</dbReference>
<evidence type="ECO:0000256" key="1">
    <source>
        <dbReference type="SAM" id="MobiDB-lite"/>
    </source>
</evidence>
<dbReference type="Proteomes" id="UP000887159">
    <property type="component" value="Unassembled WGS sequence"/>
</dbReference>
<dbReference type="InterPro" id="IPR049012">
    <property type="entry name" value="Mutator_transp_dom"/>
</dbReference>
<dbReference type="EMBL" id="BMAU01021359">
    <property type="protein sequence ID" value="GFY22075.1"/>
    <property type="molecule type" value="Genomic_DNA"/>
</dbReference>
<evidence type="ECO:0000259" key="2">
    <source>
        <dbReference type="Pfam" id="PF20700"/>
    </source>
</evidence>
<dbReference type="Pfam" id="PF20700">
    <property type="entry name" value="Mutator"/>
    <property type="match status" value="1"/>
</dbReference>
<feature type="region of interest" description="Disordered" evidence="1">
    <location>
        <begin position="205"/>
        <end position="232"/>
    </location>
</feature>
<dbReference type="Gene3D" id="3.30.420.10">
    <property type="entry name" value="Ribonuclease H-like superfamily/Ribonuclease H"/>
    <property type="match status" value="1"/>
</dbReference>
<feature type="domain" description="Mutator-like transposase" evidence="2">
    <location>
        <begin position="373"/>
        <end position="495"/>
    </location>
</feature>
<keyword evidence="4" id="KW-1185">Reference proteome</keyword>
<evidence type="ECO:0000313" key="3">
    <source>
        <dbReference type="EMBL" id="GFY22075.1"/>
    </source>
</evidence>
<evidence type="ECO:0000313" key="4">
    <source>
        <dbReference type="Proteomes" id="UP000887159"/>
    </source>
</evidence>
<protein>
    <recommendedName>
        <fullName evidence="2">Mutator-like transposase domain-containing protein</fullName>
    </recommendedName>
</protein>